<evidence type="ECO:0000259" key="5">
    <source>
        <dbReference type="PROSITE" id="PS51352"/>
    </source>
</evidence>
<comment type="caution">
    <text evidence="6">The sequence shown here is derived from an EMBL/GenBank/DDBJ whole genome shotgun (WGS) entry which is preliminary data.</text>
</comment>
<keyword evidence="1" id="KW-0575">Peroxidase</keyword>
<evidence type="ECO:0000313" key="6">
    <source>
        <dbReference type="EMBL" id="MDR7087273.1"/>
    </source>
</evidence>
<dbReference type="Proteomes" id="UP001257739">
    <property type="component" value="Unassembled WGS sequence"/>
</dbReference>
<sequence>MTSLENATIEIGDVAPDFTLKNQHGEEISLSSFRGEKNVVLVFFPFAFSGICTGELCEIRDNLGDFAELDAEILAVSCDHFFSNRAFADRDGYEFSLLSDFWPHGDVSRSYGAFNEGAGAPNRGTYVIDREGLLRWKIVQGIGEPRNLNDVREVLADIS</sequence>
<dbReference type="PANTHER" id="PTHR43110:SF1">
    <property type="entry name" value="THIOL PEROXIDASE"/>
    <property type="match status" value="1"/>
</dbReference>
<dbReference type="SUPFAM" id="SSF52833">
    <property type="entry name" value="Thioredoxin-like"/>
    <property type="match status" value="1"/>
</dbReference>
<dbReference type="InterPro" id="IPR050455">
    <property type="entry name" value="Tpx_Peroxidase_subfamily"/>
</dbReference>
<dbReference type="PANTHER" id="PTHR43110">
    <property type="entry name" value="THIOL PEROXIDASE"/>
    <property type="match status" value="1"/>
</dbReference>
<keyword evidence="2" id="KW-0049">Antioxidant</keyword>
<dbReference type="Gene3D" id="3.40.30.10">
    <property type="entry name" value="Glutaredoxin"/>
    <property type="match status" value="1"/>
</dbReference>
<dbReference type="InterPro" id="IPR024706">
    <property type="entry name" value="Peroxiredoxin_AhpC-typ"/>
</dbReference>
<gene>
    <name evidence="6" type="ORF">J2X11_002112</name>
</gene>
<organism evidence="6 7">
    <name type="scientific">Aeromicrobium panaciterrae</name>
    <dbReference type="NCBI Taxonomy" id="363861"/>
    <lineage>
        <taxon>Bacteria</taxon>
        <taxon>Bacillati</taxon>
        <taxon>Actinomycetota</taxon>
        <taxon>Actinomycetes</taxon>
        <taxon>Propionibacteriales</taxon>
        <taxon>Nocardioidaceae</taxon>
        <taxon>Aeromicrobium</taxon>
    </lineage>
</organism>
<name>A0ABU1UQ15_9ACTN</name>
<evidence type="ECO:0000256" key="3">
    <source>
        <dbReference type="ARBA" id="ARBA00023002"/>
    </source>
</evidence>
<evidence type="ECO:0000256" key="1">
    <source>
        <dbReference type="ARBA" id="ARBA00022559"/>
    </source>
</evidence>
<dbReference type="RefSeq" id="WP_309970599.1">
    <property type="nucleotide sequence ID" value="NZ_JAVDWH010000001.1"/>
</dbReference>
<evidence type="ECO:0000256" key="2">
    <source>
        <dbReference type="ARBA" id="ARBA00022862"/>
    </source>
</evidence>
<dbReference type="InterPro" id="IPR036249">
    <property type="entry name" value="Thioredoxin-like_sf"/>
</dbReference>
<dbReference type="CDD" id="cd03018">
    <property type="entry name" value="PRX_AhpE_like"/>
    <property type="match status" value="1"/>
</dbReference>
<evidence type="ECO:0000313" key="7">
    <source>
        <dbReference type="Proteomes" id="UP001257739"/>
    </source>
</evidence>
<dbReference type="EMBL" id="JAVDWH010000001">
    <property type="protein sequence ID" value="MDR7087273.1"/>
    <property type="molecule type" value="Genomic_DNA"/>
</dbReference>
<evidence type="ECO:0000256" key="4">
    <source>
        <dbReference type="ARBA" id="ARBA00023284"/>
    </source>
</evidence>
<reference evidence="6 7" key="1">
    <citation type="submission" date="2023-07" db="EMBL/GenBank/DDBJ databases">
        <title>Sorghum-associated microbial communities from plants grown in Nebraska, USA.</title>
        <authorList>
            <person name="Schachtman D."/>
        </authorList>
    </citation>
    <scope>NUCLEOTIDE SEQUENCE [LARGE SCALE GENOMIC DNA]</scope>
    <source>
        <strain evidence="6 7">BE248</strain>
    </source>
</reference>
<keyword evidence="7" id="KW-1185">Reference proteome</keyword>
<dbReference type="PROSITE" id="PS51352">
    <property type="entry name" value="THIOREDOXIN_2"/>
    <property type="match status" value="1"/>
</dbReference>
<keyword evidence="4" id="KW-0676">Redox-active center</keyword>
<dbReference type="InterPro" id="IPR013766">
    <property type="entry name" value="Thioredoxin_domain"/>
</dbReference>
<proteinExistence type="predicted"/>
<keyword evidence="3" id="KW-0560">Oxidoreductase</keyword>
<dbReference type="InterPro" id="IPR000866">
    <property type="entry name" value="AhpC/TSA"/>
</dbReference>
<feature type="domain" description="Thioredoxin" evidence="5">
    <location>
        <begin position="9"/>
        <end position="159"/>
    </location>
</feature>
<protein>
    <submittedName>
        <fullName evidence="6">Peroxiredoxin</fullName>
    </submittedName>
</protein>
<dbReference type="PIRSF" id="PIRSF000239">
    <property type="entry name" value="AHPC"/>
    <property type="match status" value="1"/>
</dbReference>
<accession>A0ABU1UQ15</accession>
<dbReference type="Pfam" id="PF00578">
    <property type="entry name" value="AhpC-TSA"/>
    <property type="match status" value="1"/>
</dbReference>